<comment type="caution">
    <text evidence="1">The sequence shown here is derived from an EMBL/GenBank/DDBJ whole genome shotgun (WGS) entry which is preliminary data.</text>
</comment>
<dbReference type="Proteomes" id="UP001243375">
    <property type="component" value="Unassembled WGS sequence"/>
</dbReference>
<dbReference type="EMBL" id="JASBWU010000006">
    <property type="protein sequence ID" value="KAJ9120884.1"/>
    <property type="molecule type" value="Genomic_DNA"/>
</dbReference>
<reference evidence="1" key="1">
    <citation type="submission" date="2023-04" db="EMBL/GenBank/DDBJ databases">
        <title>Draft Genome sequencing of Naganishia species isolated from polar environments using Oxford Nanopore Technology.</title>
        <authorList>
            <person name="Leo P."/>
            <person name="Venkateswaran K."/>
        </authorList>
    </citation>
    <scope>NUCLEOTIDE SEQUENCE</scope>
    <source>
        <strain evidence="1">MNA-CCFEE 5425</strain>
    </source>
</reference>
<protein>
    <submittedName>
        <fullName evidence="1">Uncharacterized protein</fullName>
    </submittedName>
</protein>
<gene>
    <name evidence="1" type="ORF">QFC22_002819</name>
</gene>
<organism evidence="1 2">
    <name type="scientific">Naganishia vaughanmartiniae</name>
    <dbReference type="NCBI Taxonomy" id="1424756"/>
    <lineage>
        <taxon>Eukaryota</taxon>
        <taxon>Fungi</taxon>
        <taxon>Dikarya</taxon>
        <taxon>Basidiomycota</taxon>
        <taxon>Agaricomycotina</taxon>
        <taxon>Tremellomycetes</taxon>
        <taxon>Filobasidiales</taxon>
        <taxon>Filobasidiaceae</taxon>
        <taxon>Naganishia</taxon>
    </lineage>
</organism>
<keyword evidence="2" id="KW-1185">Reference proteome</keyword>
<evidence type="ECO:0000313" key="1">
    <source>
        <dbReference type="EMBL" id="KAJ9120884.1"/>
    </source>
</evidence>
<sequence>MFDLPSYTLDNSDLQYTYDCYPTHNTSMSHLDPVVVVGGSYAGAHAVRTLAKSLPKGQRVILLEERSHMAHLYVLPRFAIVPGFEHQAFVPYNDLFSHIADEEALKGLSDKEKDALDPSAYSPDAPRAQYIQATVVGIEKDRVHFVRHAHKEQAKPEAVVQNGNGSVESVTDEYCGTTAMQVAECEQDPSLDEPLPVALDNGSTVKLKRSTAPKPVQKLWDVKVDSQQQNGHIHAHEHVLTETLEHTHIDTSAANGGHKVRYVAHSEQPIPDGVAKLRDSSCGNCASPSSTCCSALGKPPSPSVSSGTTSTPTTAGSGLSRSTSSSSLVEEVLMTPRALREHCAGCPSPSETCCSTLVTAKPVQADCSNCASPNSSICCQTLQPRQRAALPRSGLGDDVTAAQTQAESGGDEQSSSSSPTETMKFSYMIYAAGSRLPHPLIRLPKKKMEAKDWLMENQRAVREASKVLVVGSGALGIQFATDIKSYYPDHDVTLINSRPRFMPLYHEDMHKHIQAAMDELGITVYHNERLEDMDALERLRDEAVRSESKDARKGGSKVRKGRKMIRVRLRSGREVESDLQILCIGQHHNHELISSQEPSLLSDKGSLYVKPTLQLDREGYDHIFAIGDVANTTAIKAGHVGYWQAGVAVENIVKLLQGEAEDKLKVYEPTKPMIKVTVGKHKAVVQMWDEDGKATVSVTEDMPEDLQALSMWSYVGAKTDDVYL</sequence>
<evidence type="ECO:0000313" key="2">
    <source>
        <dbReference type="Proteomes" id="UP001243375"/>
    </source>
</evidence>
<proteinExistence type="predicted"/>
<accession>A0ACC2XC09</accession>
<name>A0ACC2XC09_9TREE</name>